<dbReference type="InterPro" id="IPR011990">
    <property type="entry name" value="TPR-like_helical_dom_sf"/>
</dbReference>
<keyword evidence="1" id="KW-0732">Signal</keyword>
<dbReference type="RefSeq" id="WP_345452112.1">
    <property type="nucleotide sequence ID" value="NZ_BAABRV010000002.1"/>
</dbReference>
<evidence type="ECO:0008006" key="4">
    <source>
        <dbReference type="Google" id="ProtNLM"/>
    </source>
</evidence>
<dbReference type="Proteomes" id="UP001404956">
    <property type="component" value="Unassembled WGS sequence"/>
</dbReference>
<dbReference type="EMBL" id="BAABRV010000002">
    <property type="protein sequence ID" value="GAA5532739.1"/>
    <property type="molecule type" value="Genomic_DNA"/>
</dbReference>
<comment type="caution">
    <text evidence="2">The sequence shown here is derived from an EMBL/GenBank/DDBJ whole genome shotgun (WGS) entry which is preliminary data.</text>
</comment>
<keyword evidence="3" id="KW-1185">Reference proteome</keyword>
<organism evidence="2 3">
    <name type="scientific">Deinococcus aluminii</name>
    <dbReference type="NCBI Taxonomy" id="1656885"/>
    <lineage>
        <taxon>Bacteria</taxon>
        <taxon>Thermotogati</taxon>
        <taxon>Deinococcota</taxon>
        <taxon>Deinococci</taxon>
        <taxon>Deinococcales</taxon>
        <taxon>Deinococcaceae</taxon>
        <taxon>Deinococcus</taxon>
    </lineage>
</organism>
<evidence type="ECO:0000313" key="3">
    <source>
        <dbReference type="Proteomes" id="UP001404956"/>
    </source>
</evidence>
<feature type="chain" id="PRO_5045982724" description="Tetratricopeptide repeat protein" evidence="1">
    <location>
        <begin position="19"/>
        <end position="366"/>
    </location>
</feature>
<sequence length="366" mass="38790">MRPMSLLLTLALATPALAAPAPANPAPASLTYGGENFRALAAESYRIAGMPGDFEGWLNQAYTGAGVPLGKSGTSLTAALDARKAELAAAQGAQRDRLARDTAAWAHRFIKKAVPKFSLERGFEFASMARGGERQCLLQSVVIAGLLQRAGLNAGLEMVWKSQSGQESNLGHVTSVLRLPSGAGDIQVDASEPEPFARHVGVLAWADGDYRFLTPVFESDGRITAYNRADGGGRVPAGKLTFLDLPYVRSQFDYYRGERATGGWLGTGTGRSTPEGLKVSEKYLRAALSDNPRNALAANVLGNVLRKEGRDAEARSQYLAAGRLYAAQGHTPAGAEANLKWARGQAGGAHGVLGRVFGLATLPWNR</sequence>
<accession>A0ABP9XBK0</accession>
<name>A0ABP9XBK0_9DEIO</name>
<gene>
    <name evidence="2" type="ORF">Dalu01_01128</name>
</gene>
<dbReference type="Gene3D" id="1.25.40.10">
    <property type="entry name" value="Tetratricopeptide repeat domain"/>
    <property type="match status" value="1"/>
</dbReference>
<evidence type="ECO:0000256" key="1">
    <source>
        <dbReference type="SAM" id="SignalP"/>
    </source>
</evidence>
<proteinExistence type="predicted"/>
<feature type="signal peptide" evidence="1">
    <location>
        <begin position="1"/>
        <end position="18"/>
    </location>
</feature>
<evidence type="ECO:0000313" key="2">
    <source>
        <dbReference type="EMBL" id="GAA5532739.1"/>
    </source>
</evidence>
<reference evidence="2 3" key="1">
    <citation type="submission" date="2024-02" db="EMBL/GenBank/DDBJ databases">
        <title>Deinococcus aluminii NBRC 112889.</title>
        <authorList>
            <person name="Ichikawa N."/>
            <person name="Katano-Makiyama Y."/>
            <person name="Hidaka K."/>
        </authorList>
    </citation>
    <scope>NUCLEOTIDE SEQUENCE [LARGE SCALE GENOMIC DNA]</scope>
    <source>
        <strain evidence="2 3">NBRC 112889</strain>
    </source>
</reference>
<protein>
    <recommendedName>
        <fullName evidence="4">Tetratricopeptide repeat protein</fullName>
    </recommendedName>
</protein>